<dbReference type="EMBL" id="JAINUG010000003">
    <property type="protein sequence ID" value="KAJ8417584.1"/>
    <property type="molecule type" value="Genomic_DNA"/>
</dbReference>
<dbReference type="Gene3D" id="1.25.50.20">
    <property type="match status" value="1"/>
</dbReference>
<gene>
    <name evidence="2" type="ORF">AAFF_G00224270</name>
</gene>
<accession>A0AAD7X303</accession>
<dbReference type="InterPro" id="IPR024571">
    <property type="entry name" value="ERAP1-like_C_dom"/>
</dbReference>
<feature type="domain" description="ERAP1-like C-terminal" evidence="1">
    <location>
        <begin position="3"/>
        <end position="81"/>
    </location>
</feature>
<dbReference type="Proteomes" id="UP001221898">
    <property type="component" value="Unassembled WGS sequence"/>
</dbReference>
<evidence type="ECO:0000259" key="1">
    <source>
        <dbReference type="Pfam" id="PF11838"/>
    </source>
</evidence>
<name>A0AAD7X303_9TELE</name>
<keyword evidence="3" id="KW-1185">Reference proteome</keyword>
<sequence>MISTVKAIAKNVVGQYLVWDFVRSQWPNITQTYRTEASLGNLLDGVTSKFSTEFELQQIMELQEEEHCAFAWVFKQPLEKILFNIEWVEEHKQTVHEWFQREISLVKDKV</sequence>
<dbReference type="AlphaFoldDB" id="A0AAD7X303"/>
<protein>
    <recommendedName>
        <fullName evidence="1">ERAP1-like C-terminal domain-containing protein</fullName>
    </recommendedName>
</protein>
<evidence type="ECO:0000313" key="3">
    <source>
        <dbReference type="Proteomes" id="UP001221898"/>
    </source>
</evidence>
<evidence type="ECO:0000313" key="2">
    <source>
        <dbReference type="EMBL" id="KAJ8417584.1"/>
    </source>
</evidence>
<dbReference type="Pfam" id="PF11838">
    <property type="entry name" value="ERAP1_C"/>
    <property type="match status" value="1"/>
</dbReference>
<comment type="caution">
    <text evidence="2">The sequence shown here is derived from an EMBL/GenBank/DDBJ whole genome shotgun (WGS) entry which is preliminary data.</text>
</comment>
<reference evidence="2" key="1">
    <citation type="journal article" date="2023" name="Science">
        <title>Genome structures resolve the early diversification of teleost fishes.</title>
        <authorList>
            <person name="Parey E."/>
            <person name="Louis A."/>
            <person name="Montfort J."/>
            <person name="Bouchez O."/>
            <person name="Roques C."/>
            <person name="Iampietro C."/>
            <person name="Lluch J."/>
            <person name="Castinel A."/>
            <person name="Donnadieu C."/>
            <person name="Desvignes T."/>
            <person name="Floi Bucao C."/>
            <person name="Jouanno E."/>
            <person name="Wen M."/>
            <person name="Mejri S."/>
            <person name="Dirks R."/>
            <person name="Jansen H."/>
            <person name="Henkel C."/>
            <person name="Chen W.J."/>
            <person name="Zahm M."/>
            <person name="Cabau C."/>
            <person name="Klopp C."/>
            <person name="Thompson A.W."/>
            <person name="Robinson-Rechavi M."/>
            <person name="Braasch I."/>
            <person name="Lecointre G."/>
            <person name="Bobe J."/>
            <person name="Postlethwait J.H."/>
            <person name="Berthelot C."/>
            <person name="Roest Crollius H."/>
            <person name="Guiguen Y."/>
        </authorList>
    </citation>
    <scope>NUCLEOTIDE SEQUENCE</scope>
    <source>
        <strain evidence="2">NC1722</strain>
    </source>
</reference>
<organism evidence="2 3">
    <name type="scientific">Aldrovandia affinis</name>
    <dbReference type="NCBI Taxonomy" id="143900"/>
    <lineage>
        <taxon>Eukaryota</taxon>
        <taxon>Metazoa</taxon>
        <taxon>Chordata</taxon>
        <taxon>Craniata</taxon>
        <taxon>Vertebrata</taxon>
        <taxon>Euteleostomi</taxon>
        <taxon>Actinopterygii</taxon>
        <taxon>Neopterygii</taxon>
        <taxon>Teleostei</taxon>
        <taxon>Notacanthiformes</taxon>
        <taxon>Halosauridae</taxon>
        <taxon>Aldrovandia</taxon>
    </lineage>
</organism>
<proteinExistence type="predicted"/>